<dbReference type="Proteomes" id="UP000270190">
    <property type="component" value="Unassembled WGS sequence"/>
</dbReference>
<sequence length="50" mass="6198">MFYKRLVTMSNYKYNHILFNKTVTIYTQRRKKNEEKRINVTILSTKRITN</sequence>
<evidence type="ECO:0000313" key="2">
    <source>
        <dbReference type="Proteomes" id="UP000270190"/>
    </source>
</evidence>
<name>A0A2X0R4M4_BROTH</name>
<dbReference type="EMBL" id="OUNC01000034">
    <property type="protein sequence ID" value="SPP29060.1"/>
    <property type="molecule type" value="Genomic_DNA"/>
</dbReference>
<organism evidence="1 2">
    <name type="scientific">Brochothrix thermosphacta</name>
    <name type="common">Microbacterium thermosphactum</name>
    <dbReference type="NCBI Taxonomy" id="2756"/>
    <lineage>
        <taxon>Bacteria</taxon>
        <taxon>Bacillati</taxon>
        <taxon>Bacillota</taxon>
        <taxon>Bacilli</taxon>
        <taxon>Bacillales</taxon>
        <taxon>Listeriaceae</taxon>
        <taxon>Brochothrix</taxon>
    </lineage>
</organism>
<gene>
    <name evidence="1" type="ORF">BTBSAS_40083</name>
</gene>
<protein>
    <submittedName>
        <fullName evidence="1">Uncharacterized protein</fullName>
    </submittedName>
</protein>
<accession>A0A2X0R4M4</accession>
<reference evidence="2" key="1">
    <citation type="submission" date="2018-04" db="EMBL/GenBank/DDBJ databases">
        <authorList>
            <person name="Illikoud N."/>
        </authorList>
    </citation>
    <scope>NUCLEOTIDE SEQUENCE [LARGE SCALE GENOMIC DNA]</scope>
</reference>
<evidence type="ECO:0000313" key="1">
    <source>
        <dbReference type="EMBL" id="SPP29060.1"/>
    </source>
</evidence>
<dbReference type="AlphaFoldDB" id="A0A2X0R4M4"/>
<proteinExistence type="predicted"/>